<organism evidence="2 3">
    <name type="scientific">Striga asiatica</name>
    <name type="common">Asiatic witchweed</name>
    <name type="synonym">Buchnera asiatica</name>
    <dbReference type="NCBI Taxonomy" id="4170"/>
    <lineage>
        <taxon>Eukaryota</taxon>
        <taxon>Viridiplantae</taxon>
        <taxon>Streptophyta</taxon>
        <taxon>Embryophyta</taxon>
        <taxon>Tracheophyta</taxon>
        <taxon>Spermatophyta</taxon>
        <taxon>Magnoliopsida</taxon>
        <taxon>eudicotyledons</taxon>
        <taxon>Gunneridae</taxon>
        <taxon>Pentapetalae</taxon>
        <taxon>asterids</taxon>
        <taxon>lamiids</taxon>
        <taxon>Lamiales</taxon>
        <taxon>Orobanchaceae</taxon>
        <taxon>Buchnereae</taxon>
        <taxon>Striga</taxon>
    </lineage>
</organism>
<feature type="compositionally biased region" description="Low complexity" evidence="1">
    <location>
        <begin position="10"/>
        <end position="20"/>
    </location>
</feature>
<protein>
    <submittedName>
        <fullName evidence="2">Asparagine--tRNA ligase</fullName>
    </submittedName>
</protein>
<dbReference type="AlphaFoldDB" id="A0A5A7PXU9"/>
<dbReference type="OrthoDB" id="6133115at2759"/>
<feature type="region of interest" description="Disordered" evidence="1">
    <location>
        <begin position="1"/>
        <end position="21"/>
    </location>
</feature>
<sequence length="111" mass="12480">MDPQSDTHLSESGELGGLSEVRNGSVSGRIEAFNCLAGDMDENVYGIASYVIHTFGPIYNVEENPQASLRNAYRYLYDEVAAYALSIIKEFAEGFEKEKELRRLHDKVENE</sequence>
<evidence type="ECO:0000313" key="3">
    <source>
        <dbReference type="Proteomes" id="UP000325081"/>
    </source>
</evidence>
<dbReference type="Proteomes" id="UP000325081">
    <property type="component" value="Unassembled WGS sequence"/>
</dbReference>
<proteinExistence type="predicted"/>
<dbReference type="GO" id="GO:0016874">
    <property type="term" value="F:ligase activity"/>
    <property type="evidence" value="ECO:0007669"/>
    <property type="project" value="UniProtKB-KW"/>
</dbReference>
<evidence type="ECO:0000313" key="2">
    <source>
        <dbReference type="EMBL" id="GER37680.1"/>
    </source>
</evidence>
<gene>
    <name evidence="2" type="ORF">STAS_14103</name>
</gene>
<dbReference type="EMBL" id="BKCP01005405">
    <property type="protein sequence ID" value="GER37680.1"/>
    <property type="molecule type" value="Genomic_DNA"/>
</dbReference>
<evidence type="ECO:0000256" key="1">
    <source>
        <dbReference type="SAM" id="MobiDB-lite"/>
    </source>
</evidence>
<comment type="caution">
    <text evidence="2">The sequence shown here is derived from an EMBL/GenBank/DDBJ whole genome shotgun (WGS) entry which is preliminary data.</text>
</comment>
<name>A0A5A7PXU9_STRAF</name>
<reference evidence="3" key="1">
    <citation type="journal article" date="2019" name="Curr. Biol.">
        <title>Genome Sequence of Striga asiatica Provides Insight into the Evolution of Plant Parasitism.</title>
        <authorList>
            <person name="Yoshida S."/>
            <person name="Kim S."/>
            <person name="Wafula E.K."/>
            <person name="Tanskanen J."/>
            <person name="Kim Y.M."/>
            <person name="Honaas L."/>
            <person name="Yang Z."/>
            <person name="Spallek T."/>
            <person name="Conn C.E."/>
            <person name="Ichihashi Y."/>
            <person name="Cheong K."/>
            <person name="Cui S."/>
            <person name="Der J.P."/>
            <person name="Gundlach H."/>
            <person name="Jiao Y."/>
            <person name="Hori C."/>
            <person name="Ishida J.K."/>
            <person name="Kasahara H."/>
            <person name="Kiba T."/>
            <person name="Kim M.S."/>
            <person name="Koo N."/>
            <person name="Laohavisit A."/>
            <person name="Lee Y.H."/>
            <person name="Lumba S."/>
            <person name="McCourt P."/>
            <person name="Mortimer J.C."/>
            <person name="Mutuku J.M."/>
            <person name="Nomura T."/>
            <person name="Sasaki-Sekimoto Y."/>
            <person name="Seto Y."/>
            <person name="Wang Y."/>
            <person name="Wakatake T."/>
            <person name="Sakakibara H."/>
            <person name="Demura T."/>
            <person name="Yamaguchi S."/>
            <person name="Yoneyama K."/>
            <person name="Manabe R.I."/>
            <person name="Nelson D.C."/>
            <person name="Schulman A.H."/>
            <person name="Timko M.P."/>
            <person name="dePamphilis C.W."/>
            <person name="Choi D."/>
            <person name="Shirasu K."/>
        </authorList>
    </citation>
    <scope>NUCLEOTIDE SEQUENCE [LARGE SCALE GENOMIC DNA]</scope>
    <source>
        <strain evidence="3">cv. UVA1</strain>
    </source>
</reference>
<accession>A0A5A7PXU9</accession>
<keyword evidence="3" id="KW-1185">Reference proteome</keyword>
<keyword evidence="2" id="KW-0436">Ligase</keyword>